<proteinExistence type="predicted"/>
<dbReference type="InterPro" id="IPR004274">
    <property type="entry name" value="FCP1_dom"/>
</dbReference>
<dbReference type="PANTHER" id="PTHR12210">
    <property type="entry name" value="DULLARD PROTEIN PHOSPHATASE"/>
    <property type="match status" value="1"/>
</dbReference>
<feature type="compositionally biased region" description="Low complexity" evidence="1">
    <location>
        <begin position="94"/>
        <end position="103"/>
    </location>
</feature>
<protein>
    <recommendedName>
        <fullName evidence="2">FCP1 homology domain-containing protein</fullName>
    </recommendedName>
</protein>
<dbReference type="Gene3D" id="3.40.50.1000">
    <property type="entry name" value="HAD superfamily/HAD-like"/>
    <property type="match status" value="1"/>
</dbReference>
<feature type="compositionally biased region" description="Basic and acidic residues" evidence="1">
    <location>
        <begin position="331"/>
        <end position="340"/>
    </location>
</feature>
<reference evidence="3" key="2">
    <citation type="submission" date="2018-05" db="EMBL/GenBank/DDBJ databases">
        <title>OpunRS2 (Oryza punctata Reference Sequence Version 2).</title>
        <authorList>
            <person name="Zhang J."/>
            <person name="Kudrna D."/>
            <person name="Lee S."/>
            <person name="Talag J."/>
            <person name="Welchert J."/>
            <person name="Wing R.A."/>
        </authorList>
    </citation>
    <scope>NUCLEOTIDE SEQUENCE [LARGE SCALE GENOMIC DNA]</scope>
</reference>
<accession>A0A0E0LG67</accession>
<dbReference type="Proteomes" id="UP000026962">
    <property type="component" value="Chromosome 7"/>
</dbReference>
<feature type="compositionally biased region" description="Basic and acidic residues" evidence="1">
    <location>
        <begin position="217"/>
        <end position="227"/>
    </location>
</feature>
<feature type="compositionally biased region" description="Polar residues" evidence="1">
    <location>
        <begin position="430"/>
        <end position="442"/>
    </location>
</feature>
<feature type="compositionally biased region" description="Basic residues" evidence="1">
    <location>
        <begin position="49"/>
        <end position="61"/>
    </location>
</feature>
<feature type="compositionally biased region" description="Polar residues" evidence="1">
    <location>
        <begin position="270"/>
        <end position="281"/>
    </location>
</feature>
<evidence type="ECO:0000313" key="3">
    <source>
        <dbReference type="EnsemblPlants" id="OPUNC07G00490.1"/>
    </source>
</evidence>
<dbReference type="InterPro" id="IPR036412">
    <property type="entry name" value="HAD-like_sf"/>
</dbReference>
<dbReference type="EnsemblPlants" id="OPUNC07G00490.1">
    <property type="protein sequence ID" value="OPUNC07G00490.1"/>
    <property type="gene ID" value="OPUNC07G00490"/>
</dbReference>
<evidence type="ECO:0000259" key="2">
    <source>
        <dbReference type="PROSITE" id="PS50969"/>
    </source>
</evidence>
<reference evidence="3" key="1">
    <citation type="submission" date="2015-04" db="UniProtKB">
        <authorList>
            <consortium name="EnsemblPlants"/>
        </authorList>
    </citation>
    <scope>IDENTIFICATION</scope>
</reference>
<sequence>MDRTPGKSKASKRRRDATTTSTAEAPEAEKVVDEPDAPAAPAPVEGAPKGKKSKSKKGNKHKQQDSPSAVSDATAVVRHTDLPDEPGNGCTSGEGATTSTEPAPETEKVDTREGPAAPASVEGMQKGKKSKDKKRKKHKQQDSPSAVSDASAVVTDTDLANESGNGCTHGEGVLRNADVASPRSGNDLTPDVDRTLGKSKVSKRQRDATTSTAAVPEAEKEVDEREAPAASASVEGTQKGMKSKDKKRKKHKQQESPFAVSDASAVVTDTDLSNEPGNGCTSGKGALRADDVVASPRSGHDPTPEMDRTPVKSKTLKRRRGGATSTAAFPEGEKEVDKQEAPGASASVEGAPKGKKSKSRKQKKQSPSAVSDASAVMDTDLANESGGGCRSGEGALQDADVVVSPRDGQEPKCPEVNSAEDLVAGKTGNKDNNSQLCSSLHESSIERKRRKKRDRRRRKKENANRRSNVQNPSLQPGAGEVVSVTTSGRNNTPGSKCKNPSQPGAGEVGLVMTADGNNFLGSECKKSNKKRKRNQTSVPEAPSVQRMDLGEPSSVGVMDGDCEVQAVLSDCQSARSDRSNVVQAHEENIRHIYSPRGSLIRFRRKKLLILDINGLLADINQDHHNAHMSHAKVRGKLVFRRPYCDDFLRFCFENFELGIWSSRLKVNVDSVVNIIMKKDMKQSLLFCWDLSKCTGTGFKTLENKNKPLVLKELKKLWNKEDPDLPWEQEEFSPSNTLLVDDSPYKALGNPPHTAIFPHPYSYLNKKDDSLGPGGDLRVYLENLATADDVQRYVQEHPFGQPSITKSDRHWNFYVNLFGLGWMEQEPIIEDRKLVLLCTNRHHPTLMVGRAKKDHGTAHGVLRREQSTPVPHP</sequence>
<feature type="compositionally biased region" description="Basic and acidic residues" evidence="1">
    <location>
        <begin position="853"/>
        <end position="865"/>
    </location>
</feature>
<organism evidence="3">
    <name type="scientific">Oryza punctata</name>
    <name type="common">Red rice</name>
    <dbReference type="NCBI Taxonomy" id="4537"/>
    <lineage>
        <taxon>Eukaryota</taxon>
        <taxon>Viridiplantae</taxon>
        <taxon>Streptophyta</taxon>
        <taxon>Embryophyta</taxon>
        <taxon>Tracheophyta</taxon>
        <taxon>Spermatophyta</taxon>
        <taxon>Magnoliopsida</taxon>
        <taxon>Liliopsida</taxon>
        <taxon>Poales</taxon>
        <taxon>Poaceae</taxon>
        <taxon>BOP clade</taxon>
        <taxon>Oryzoideae</taxon>
        <taxon>Oryzeae</taxon>
        <taxon>Oryzinae</taxon>
        <taxon>Oryza</taxon>
    </lineage>
</organism>
<feature type="domain" description="FCP1 homology" evidence="2">
    <location>
        <begin position="601"/>
        <end position="783"/>
    </location>
</feature>
<dbReference type="Gramene" id="OPUNC07G00490.1">
    <property type="protein sequence ID" value="OPUNC07G00490.1"/>
    <property type="gene ID" value="OPUNC07G00490"/>
</dbReference>
<dbReference type="InterPro" id="IPR023214">
    <property type="entry name" value="HAD_sf"/>
</dbReference>
<feature type="compositionally biased region" description="Basic and acidic residues" evidence="1">
    <location>
        <begin position="298"/>
        <end position="310"/>
    </location>
</feature>
<feature type="compositionally biased region" description="Low complexity" evidence="1">
    <location>
        <begin position="37"/>
        <end position="47"/>
    </location>
</feature>
<dbReference type="AlphaFoldDB" id="A0A0E0LG67"/>
<feature type="compositionally biased region" description="Basic residues" evidence="1">
    <location>
        <begin position="447"/>
        <end position="460"/>
    </location>
</feature>
<feature type="compositionally biased region" description="Polar residues" evidence="1">
    <location>
        <begin position="465"/>
        <end position="474"/>
    </location>
</feature>
<keyword evidence="4" id="KW-1185">Reference proteome</keyword>
<dbReference type="OMA" id="AHLSHAK"/>
<name>A0A0E0LG67_ORYPU</name>
<dbReference type="SMART" id="SM00577">
    <property type="entry name" value="CPDc"/>
    <property type="match status" value="1"/>
</dbReference>
<dbReference type="eggNOG" id="ENOG502QR82">
    <property type="taxonomic scope" value="Eukaryota"/>
</dbReference>
<dbReference type="InterPro" id="IPR050365">
    <property type="entry name" value="TIM50"/>
</dbReference>
<feature type="region of interest" description="Disordered" evidence="1">
    <location>
        <begin position="852"/>
        <end position="872"/>
    </location>
</feature>
<evidence type="ECO:0000256" key="1">
    <source>
        <dbReference type="SAM" id="MobiDB-lite"/>
    </source>
</evidence>
<dbReference type="FunFam" id="3.40.50.1000:FF:000257">
    <property type="entry name" value="Haloacid dehalogenase-like hydrolase (HAD) superfamily protein"/>
    <property type="match status" value="1"/>
</dbReference>
<dbReference type="PROSITE" id="PS50969">
    <property type="entry name" value="FCP1"/>
    <property type="match status" value="1"/>
</dbReference>
<feature type="region of interest" description="Disordered" evidence="1">
    <location>
        <begin position="1"/>
        <end position="551"/>
    </location>
</feature>
<evidence type="ECO:0000313" key="4">
    <source>
        <dbReference type="Proteomes" id="UP000026962"/>
    </source>
</evidence>
<dbReference type="SUPFAM" id="SSF56784">
    <property type="entry name" value="HAD-like"/>
    <property type="match status" value="1"/>
</dbReference>
<feature type="compositionally biased region" description="Low complexity" evidence="1">
    <location>
        <begin position="145"/>
        <end position="158"/>
    </location>
</feature>
<feature type="compositionally biased region" description="Polar residues" evidence="1">
    <location>
        <begin position="483"/>
        <end position="502"/>
    </location>
</feature>
<feature type="compositionally biased region" description="Basic residues" evidence="1">
    <location>
        <begin position="126"/>
        <end position="139"/>
    </location>
</feature>
<dbReference type="Pfam" id="PF03031">
    <property type="entry name" value="NIF"/>
    <property type="match status" value="1"/>
</dbReference>
<feature type="compositionally biased region" description="Basic residues" evidence="1">
    <location>
        <begin position="353"/>
        <end position="364"/>
    </location>
</feature>